<feature type="region of interest" description="Disordered" evidence="6">
    <location>
        <begin position="23"/>
        <end position="45"/>
    </location>
</feature>
<dbReference type="Proteomes" id="UP000886885">
    <property type="component" value="Chromosome 2A"/>
</dbReference>
<dbReference type="EMBL" id="JAAWWB010000003">
    <property type="protein sequence ID" value="KAG6786071.1"/>
    <property type="molecule type" value="Genomic_DNA"/>
</dbReference>
<keyword evidence="4" id="KW-0812">Transmembrane</keyword>
<evidence type="ECO:0000256" key="3">
    <source>
        <dbReference type="ARBA" id="ARBA00022676"/>
    </source>
</evidence>
<keyword evidence="10" id="KW-1185">Reference proteome</keyword>
<keyword evidence="5" id="KW-0333">Golgi apparatus</keyword>
<evidence type="ECO:0000256" key="5">
    <source>
        <dbReference type="ARBA" id="ARBA00023034"/>
    </source>
</evidence>
<evidence type="ECO:0000256" key="2">
    <source>
        <dbReference type="ARBA" id="ARBA00010271"/>
    </source>
</evidence>
<name>A0A8X8AFX2_POPTO</name>
<dbReference type="PANTHER" id="PTHR11062:SF281">
    <property type="entry name" value="EXOSTOSIN-LIKE 2"/>
    <property type="match status" value="1"/>
</dbReference>
<sequence length="450" mass="51366">MRRIKTTSFLSFFNFLSSSLSSLATPKTPTPLHEHRKQKMGSPNNKPARIFSPHNHTSPCTRTHQIGALLLIATTFFLTRLFDQAIPTCPPSSLNNDHLSPNVVHVSDGGTLSWPQRGYGSHLSLKIYVYEEDEIDGLKELLRGRDGKISADACLKGQWGTQVKIHGLLLESRFRTRKKEEADLFFVPAYVKCVRMMGGLNDKEINHTYVKVLSQMPYFRRSGGRDHIFVFPSGAGAHLFRSWATYINRSIILTPEADRTDKKDTSAFNTWKDIIIPGNVEDGMTKRGVAMVQPLTLSKRKYLANYLGRAQGKVGRLKLIELAKQYPDKECVPVILSDQAEFPFQNVIDYTQISIKWPSTRIGLELLEYLESIPDENIEQMIAAGRQIRCLWVYAPEFESCSAMQGIMWELQRKVRQFHQSAETFWLHNRTIVDRHLVEFSSWVPPMPLP</sequence>
<dbReference type="Pfam" id="PF03016">
    <property type="entry name" value="Exostosin_GT47"/>
    <property type="match status" value="1"/>
</dbReference>
<dbReference type="GO" id="GO:0000139">
    <property type="term" value="C:Golgi membrane"/>
    <property type="evidence" value="ECO:0007669"/>
    <property type="project" value="UniProtKB-SubCell"/>
</dbReference>
<organism evidence="9 10">
    <name type="scientific">Populus tomentosa</name>
    <name type="common">Chinese white poplar</name>
    <dbReference type="NCBI Taxonomy" id="118781"/>
    <lineage>
        <taxon>Eukaryota</taxon>
        <taxon>Viridiplantae</taxon>
        <taxon>Streptophyta</taxon>
        <taxon>Embryophyta</taxon>
        <taxon>Tracheophyta</taxon>
        <taxon>Spermatophyta</taxon>
        <taxon>Magnoliopsida</taxon>
        <taxon>eudicotyledons</taxon>
        <taxon>Gunneridae</taxon>
        <taxon>Pentapetalae</taxon>
        <taxon>rosids</taxon>
        <taxon>fabids</taxon>
        <taxon>Malpighiales</taxon>
        <taxon>Salicaceae</taxon>
        <taxon>Saliceae</taxon>
        <taxon>Populus</taxon>
    </lineage>
</organism>
<dbReference type="GO" id="GO:0016757">
    <property type="term" value="F:glycosyltransferase activity"/>
    <property type="evidence" value="ECO:0007669"/>
    <property type="project" value="UniProtKB-KW"/>
</dbReference>
<dbReference type="AlphaFoldDB" id="A0A8X8AFX2"/>
<evidence type="ECO:0000259" key="8">
    <source>
        <dbReference type="Pfam" id="PF03016"/>
    </source>
</evidence>
<comment type="similarity">
    <text evidence="2">Belongs to the glycosyltransferase 47 family.</text>
</comment>
<keyword evidence="3" id="KW-0808">Transferase</keyword>
<feature type="domain" description="Exostosin GT47" evidence="8">
    <location>
        <begin position="124"/>
        <end position="277"/>
    </location>
</feature>
<feature type="chain" id="PRO_5036471578" description="Exostosin GT47 domain-containing protein" evidence="7">
    <location>
        <begin position="25"/>
        <end position="450"/>
    </location>
</feature>
<reference evidence="9" key="1">
    <citation type="journal article" date="2020" name="bioRxiv">
        <title>Hybrid origin of Populus tomentosa Carr. identified through genome sequencing and phylogenomic analysis.</title>
        <authorList>
            <person name="An X."/>
            <person name="Gao K."/>
            <person name="Chen Z."/>
            <person name="Li J."/>
            <person name="Yang X."/>
            <person name="Yang X."/>
            <person name="Zhou J."/>
            <person name="Guo T."/>
            <person name="Zhao T."/>
            <person name="Huang S."/>
            <person name="Miao D."/>
            <person name="Khan W.U."/>
            <person name="Rao P."/>
            <person name="Ye M."/>
            <person name="Lei B."/>
            <person name="Liao W."/>
            <person name="Wang J."/>
            <person name="Ji L."/>
            <person name="Li Y."/>
            <person name="Guo B."/>
            <person name="Mustafa N.S."/>
            <person name="Li S."/>
            <person name="Yun Q."/>
            <person name="Keller S.R."/>
            <person name="Mao J."/>
            <person name="Zhang R."/>
            <person name="Strauss S.H."/>
        </authorList>
    </citation>
    <scope>NUCLEOTIDE SEQUENCE</scope>
    <source>
        <strain evidence="9">GM15</strain>
        <tissue evidence="9">Leaf</tissue>
    </source>
</reference>
<feature type="signal peptide" evidence="7">
    <location>
        <begin position="1"/>
        <end position="24"/>
    </location>
</feature>
<proteinExistence type="inferred from homology"/>
<evidence type="ECO:0000256" key="4">
    <source>
        <dbReference type="ARBA" id="ARBA00022968"/>
    </source>
</evidence>
<keyword evidence="4" id="KW-0735">Signal-anchor</keyword>
<dbReference type="InterPro" id="IPR040911">
    <property type="entry name" value="Exostosin_GT47"/>
</dbReference>
<accession>A0A8X8AFX2</accession>
<evidence type="ECO:0000256" key="7">
    <source>
        <dbReference type="SAM" id="SignalP"/>
    </source>
</evidence>
<protein>
    <recommendedName>
        <fullName evidence="8">Exostosin GT47 domain-containing protein</fullName>
    </recommendedName>
</protein>
<dbReference type="PANTHER" id="PTHR11062">
    <property type="entry name" value="EXOSTOSIN HEPARAN SULFATE GLYCOSYLTRANSFERASE -RELATED"/>
    <property type="match status" value="1"/>
</dbReference>
<comment type="subcellular location">
    <subcellularLocation>
        <location evidence="1">Golgi apparatus membrane</location>
        <topology evidence="1">Single-pass type II membrane protein</topology>
    </subcellularLocation>
</comment>
<gene>
    <name evidence="9" type="ORF">POTOM_007664</name>
</gene>
<keyword evidence="7" id="KW-0732">Signal</keyword>
<keyword evidence="3" id="KW-0328">Glycosyltransferase</keyword>
<dbReference type="OrthoDB" id="1924787at2759"/>
<evidence type="ECO:0000256" key="1">
    <source>
        <dbReference type="ARBA" id="ARBA00004323"/>
    </source>
</evidence>
<evidence type="ECO:0000256" key="6">
    <source>
        <dbReference type="SAM" id="MobiDB-lite"/>
    </source>
</evidence>
<comment type="caution">
    <text evidence="9">The sequence shown here is derived from an EMBL/GenBank/DDBJ whole genome shotgun (WGS) entry which is preliminary data.</text>
</comment>
<evidence type="ECO:0000313" key="10">
    <source>
        <dbReference type="Proteomes" id="UP000886885"/>
    </source>
</evidence>
<evidence type="ECO:0000313" key="9">
    <source>
        <dbReference type="EMBL" id="KAG6786071.1"/>
    </source>
</evidence>
<dbReference type="InterPro" id="IPR004263">
    <property type="entry name" value="Exostosin"/>
</dbReference>